<dbReference type="PROSITE" id="PS51257">
    <property type="entry name" value="PROKAR_LIPOPROTEIN"/>
    <property type="match status" value="1"/>
</dbReference>
<dbReference type="EMBL" id="CP150096">
    <property type="protein sequence ID" value="WZN46145.1"/>
    <property type="molecule type" value="Genomic_DNA"/>
</dbReference>
<evidence type="ECO:0000259" key="7">
    <source>
        <dbReference type="Pfam" id="PF14322"/>
    </source>
</evidence>
<name>A0ABZ2Z3Q4_9BACT</name>
<dbReference type="Pfam" id="PF07980">
    <property type="entry name" value="SusD_RagB"/>
    <property type="match status" value="1"/>
</dbReference>
<feature type="domain" description="SusD-like N-terminal" evidence="7">
    <location>
        <begin position="93"/>
        <end position="217"/>
    </location>
</feature>
<keyword evidence="4" id="KW-0472">Membrane</keyword>
<dbReference type="InterPro" id="IPR011990">
    <property type="entry name" value="TPR-like_helical_dom_sf"/>
</dbReference>
<evidence type="ECO:0000256" key="2">
    <source>
        <dbReference type="ARBA" id="ARBA00006275"/>
    </source>
</evidence>
<dbReference type="CDD" id="cd08977">
    <property type="entry name" value="SusD"/>
    <property type="match status" value="1"/>
</dbReference>
<accession>A0ABZ2Z3Q4</accession>
<dbReference type="Gene3D" id="1.25.40.390">
    <property type="match status" value="1"/>
</dbReference>
<comment type="subcellular location">
    <subcellularLocation>
        <location evidence="1">Cell outer membrane</location>
    </subcellularLocation>
</comment>
<reference evidence="8 9" key="1">
    <citation type="submission" date="2024-03" db="EMBL/GenBank/DDBJ databases">
        <title>Chitinophaga caseinilytica sp. nov., a casein hydrolysing bacterium isolated from forest soil.</title>
        <authorList>
            <person name="Lee D.S."/>
            <person name="Han D.M."/>
            <person name="Baek J.H."/>
            <person name="Choi D.G."/>
            <person name="Jeon J.H."/>
            <person name="Jeon C.O."/>
        </authorList>
    </citation>
    <scope>NUCLEOTIDE SEQUENCE [LARGE SCALE GENOMIC DNA]</scope>
    <source>
        <strain evidence="8 9">KACC 19118</strain>
    </source>
</reference>
<evidence type="ECO:0000313" key="8">
    <source>
        <dbReference type="EMBL" id="WZN46145.1"/>
    </source>
</evidence>
<protein>
    <submittedName>
        <fullName evidence="8">RagB/SusD family nutrient uptake outer membrane protein</fullName>
    </submittedName>
</protein>
<evidence type="ECO:0000256" key="5">
    <source>
        <dbReference type="ARBA" id="ARBA00023237"/>
    </source>
</evidence>
<evidence type="ECO:0000256" key="1">
    <source>
        <dbReference type="ARBA" id="ARBA00004442"/>
    </source>
</evidence>
<dbReference type="SUPFAM" id="SSF48452">
    <property type="entry name" value="TPR-like"/>
    <property type="match status" value="1"/>
</dbReference>
<keyword evidence="9" id="KW-1185">Reference proteome</keyword>
<dbReference type="Proteomes" id="UP001449657">
    <property type="component" value="Chromosome"/>
</dbReference>
<dbReference type="InterPro" id="IPR012944">
    <property type="entry name" value="SusD_RagB_dom"/>
</dbReference>
<dbReference type="RefSeq" id="WP_341840886.1">
    <property type="nucleotide sequence ID" value="NZ_CP149792.1"/>
</dbReference>
<dbReference type="Pfam" id="PF14322">
    <property type="entry name" value="SusD-like_3"/>
    <property type="match status" value="1"/>
</dbReference>
<organism evidence="8 9">
    <name type="scientific">Chitinophaga caseinilytica</name>
    <dbReference type="NCBI Taxonomy" id="2267521"/>
    <lineage>
        <taxon>Bacteria</taxon>
        <taxon>Pseudomonadati</taxon>
        <taxon>Bacteroidota</taxon>
        <taxon>Chitinophagia</taxon>
        <taxon>Chitinophagales</taxon>
        <taxon>Chitinophagaceae</taxon>
        <taxon>Chitinophaga</taxon>
    </lineage>
</organism>
<keyword evidence="5" id="KW-0998">Cell outer membrane</keyword>
<dbReference type="InterPro" id="IPR033985">
    <property type="entry name" value="SusD-like_N"/>
</dbReference>
<proteinExistence type="inferred from homology"/>
<evidence type="ECO:0000313" key="9">
    <source>
        <dbReference type="Proteomes" id="UP001449657"/>
    </source>
</evidence>
<evidence type="ECO:0000256" key="3">
    <source>
        <dbReference type="ARBA" id="ARBA00022729"/>
    </source>
</evidence>
<keyword evidence="3" id="KW-0732">Signal</keyword>
<feature type="domain" description="RagB/SusD" evidence="6">
    <location>
        <begin position="259"/>
        <end position="497"/>
    </location>
</feature>
<comment type="similarity">
    <text evidence="2">Belongs to the SusD family.</text>
</comment>
<sequence length="497" mass="55706">MKKLILPIFLLGIGVAGCSKFLDRKPLGQYTQDDLGLSALESQVMAAYAGLRTEGCAGVKFGAVHSIRSDDAMKGSIASDGVPAEQMFDDFIYLKDFWLLNDYWGDHYRLVKLCNDVIGAVDKTANPNPAELVNRGEAKFLRAYAYFNLVRAFGEVPKIDFVVTNTTEGNVPKKSVAEIYALIDADLQEAANVLPPTWGPEYIGRTTKWAAKALQAKTWITRSNWGSALGACREIINSNQYRLFEPYWKVFSEEGENCPESIFEIQALYNSTQDYGIQYANYQGVRGSGNWDLGWGWNVPTQDLYDAFETGDPRREYTCMANNAPEPYGIAGTITSQAGFVGKWYNRKAYTHPNVRNSAGGNVPRAGRWLNMRIVRYADVLLWAAEAANELGGAQNTTDALQWLELIRTRARQGAPAGTLPKVVTTVQAELRDAIRHERRVEFGMEHERFYDLVRWGIAEQTFGQLGKNYQPRNRYLPIPQPEIDKSGGVLKQNPDY</sequence>
<evidence type="ECO:0000256" key="4">
    <source>
        <dbReference type="ARBA" id="ARBA00023136"/>
    </source>
</evidence>
<gene>
    <name evidence="8" type="ORF">WJU22_24940</name>
</gene>
<evidence type="ECO:0000259" key="6">
    <source>
        <dbReference type="Pfam" id="PF07980"/>
    </source>
</evidence>